<feature type="domain" description="Transposase Helix-turn-helix" evidence="2">
    <location>
        <begin position="50"/>
        <end position="99"/>
    </location>
</feature>
<accession>A0A369QKA5</accession>
<protein>
    <submittedName>
        <fullName evidence="3">Putative transposase for insertion sequence element IS702</fullName>
    </submittedName>
</protein>
<evidence type="ECO:0000313" key="4">
    <source>
        <dbReference type="Proteomes" id="UP000253919"/>
    </source>
</evidence>
<dbReference type="EMBL" id="QASA01000001">
    <property type="protein sequence ID" value="RDC63677.1"/>
    <property type="molecule type" value="Genomic_DNA"/>
</dbReference>
<sequence length="154" mass="17664">MVTKYEQIRFLSEALFRRLTGVHKATFEHMKAVLSEQIAKNKKVLGRPSRLSEADQVLMMLEYNREYRTYFHIAQSYQVSEATAFRLITRAENLLLQSGEFSLPGKKALLQSSISYQVVLVDATETRIERPQKNKDATTRLKETTSSENTNDSG</sequence>
<dbReference type="Pfam" id="PF13613">
    <property type="entry name" value="HTH_Tnp_4"/>
    <property type="match status" value="1"/>
</dbReference>
<organism evidence="3 4">
    <name type="scientific">Adhaeribacter pallidiroseus</name>
    <dbReference type="NCBI Taxonomy" id="2072847"/>
    <lineage>
        <taxon>Bacteria</taxon>
        <taxon>Pseudomonadati</taxon>
        <taxon>Bacteroidota</taxon>
        <taxon>Cytophagia</taxon>
        <taxon>Cytophagales</taxon>
        <taxon>Hymenobacteraceae</taxon>
        <taxon>Adhaeribacter</taxon>
    </lineage>
</organism>
<gene>
    <name evidence="3" type="ORF">AHMF7616_02285</name>
</gene>
<evidence type="ECO:0000259" key="2">
    <source>
        <dbReference type="Pfam" id="PF13613"/>
    </source>
</evidence>
<evidence type="ECO:0000256" key="1">
    <source>
        <dbReference type="SAM" id="MobiDB-lite"/>
    </source>
</evidence>
<comment type="caution">
    <text evidence="3">The sequence shown here is derived from an EMBL/GenBank/DDBJ whole genome shotgun (WGS) entry which is preliminary data.</text>
</comment>
<keyword evidence="4" id="KW-1185">Reference proteome</keyword>
<dbReference type="AlphaFoldDB" id="A0A369QKA5"/>
<dbReference type="Proteomes" id="UP000253919">
    <property type="component" value="Unassembled WGS sequence"/>
</dbReference>
<name>A0A369QKA5_9BACT</name>
<proteinExistence type="predicted"/>
<feature type="region of interest" description="Disordered" evidence="1">
    <location>
        <begin position="130"/>
        <end position="154"/>
    </location>
</feature>
<dbReference type="InterPro" id="IPR027805">
    <property type="entry name" value="Transposase_HTH_dom"/>
</dbReference>
<feature type="compositionally biased region" description="Basic and acidic residues" evidence="1">
    <location>
        <begin position="130"/>
        <end position="145"/>
    </location>
</feature>
<reference evidence="3 4" key="1">
    <citation type="submission" date="2018-04" db="EMBL/GenBank/DDBJ databases">
        <title>Adhaeribacter sp. HMF7616 genome sequencing and assembly.</title>
        <authorList>
            <person name="Kang H."/>
            <person name="Kang J."/>
            <person name="Cha I."/>
            <person name="Kim H."/>
            <person name="Joh K."/>
        </authorList>
    </citation>
    <scope>NUCLEOTIDE SEQUENCE [LARGE SCALE GENOMIC DNA]</scope>
    <source>
        <strain evidence="3 4">HMF7616</strain>
    </source>
</reference>
<evidence type="ECO:0000313" key="3">
    <source>
        <dbReference type="EMBL" id="RDC63677.1"/>
    </source>
</evidence>